<evidence type="ECO:0000313" key="3">
    <source>
        <dbReference type="Proteomes" id="UP000064912"/>
    </source>
</evidence>
<dbReference type="EMBL" id="AP014800">
    <property type="protein sequence ID" value="BAQ70866.1"/>
    <property type="molecule type" value="Genomic_DNA"/>
</dbReference>
<accession>A0A0D6B752</accession>
<dbReference type="Proteomes" id="UP000064912">
    <property type="component" value="Chromosome"/>
</dbReference>
<evidence type="ECO:0000256" key="1">
    <source>
        <dbReference type="SAM" id="MobiDB-lite"/>
    </source>
</evidence>
<proteinExistence type="predicted"/>
<organism evidence="2 3">
    <name type="scientific">Rhodovulum sulfidophilum</name>
    <name type="common">Rhodobacter sulfidophilus</name>
    <dbReference type="NCBI Taxonomy" id="35806"/>
    <lineage>
        <taxon>Bacteria</taxon>
        <taxon>Pseudomonadati</taxon>
        <taxon>Pseudomonadota</taxon>
        <taxon>Alphaproteobacteria</taxon>
        <taxon>Rhodobacterales</taxon>
        <taxon>Paracoccaceae</taxon>
        <taxon>Rhodovulum</taxon>
    </lineage>
</organism>
<dbReference type="AlphaFoldDB" id="A0A0D6B752"/>
<dbReference type="KEGG" id="rsu:NHU_03740"/>
<gene>
    <name evidence="2" type="ORF">NHU_03740</name>
</gene>
<dbReference type="PATRIC" id="fig|35806.4.peg.3834"/>
<evidence type="ECO:0000313" key="2">
    <source>
        <dbReference type="EMBL" id="BAQ70866.1"/>
    </source>
</evidence>
<reference evidence="2 3" key="1">
    <citation type="submission" date="2015-02" db="EMBL/GenBank/DDBJ databases">
        <title>Genome sequene of Rhodovulum sulfidophilum DSM 2351.</title>
        <authorList>
            <person name="Nagao N."/>
        </authorList>
    </citation>
    <scope>NUCLEOTIDE SEQUENCE [LARGE SCALE GENOMIC DNA]</scope>
    <source>
        <strain evidence="2 3">DSM 2351</strain>
    </source>
</reference>
<name>A0A0D6B752_RHOSU</name>
<feature type="region of interest" description="Disordered" evidence="1">
    <location>
        <begin position="82"/>
        <end position="107"/>
    </location>
</feature>
<sequence>MIHIAERALEDESIGTPRLERVWNRLMDLDKLLGGSAEMYRQNVAMLMHLKADLAVQWDPGEAEAPQGAGRGNAAWPARLAADARGRTASAPTALRPSSSTISPPHHAARVNTCCADTTEGICRPALPRAGTRHDPCTTP</sequence>
<protein>
    <submittedName>
        <fullName evidence="2">Uncharacterized protein</fullName>
    </submittedName>
</protein>